<feature type="domain" description="JmjC" evidence="11">
    <location>
        <begin position="172"/>
        <end position="340"/>
    </location>
</feature>
<dbReference type="PROSITE" id="PS51184">
    <property type="entry name" value="JMJC"/>
    <property type="match status" value="1"/>
</dbReference>
<keyword evidence="6" id="KW-0862">Zinc</keyword>
<dbReference type="InterPro" id="IPR034732">
    <property type="entry name" value="EPHD"/>
</dbReference>
<dbReference type="GO" id="GO:0008270">
    <property type="term" value="F:zinc ion binding"/>
    <property type="evidence" value="ECO:0007669"/>
    <property type="project" value="UniProtKB-KW"/>
</dbReference>
<dbReference type="EMBL" id="HG937692">
    <property type="protein sequence ID" value="CDP36541.1"/>
    <property type="molecule type" value="Genomic_DNA"/>
</dbReference>
<evidence type="ECO:0000256" key="9">
    <source>
        <dbReference type="SAM" id="MobiDB-lite"/>
    </source>
</evidence>
<evidence type="ECO:0000256" key="6">
    <source>
        <dbReference type="ARBA" id="ARBA00022833"/>
    </source>
</evidence>
<dbReference type="PANTHER" id="PTHR10694">
    <property type="entry name" value="LYSINE-SPECIFIC DEMETHYLASE"/>
    <property type="match status" value="1"/>
</dbReference>
<name>A0A060TBF1_BLAAD</name>
<evidence type="ECO:0000259" key="11">
    <source>
        <dbReference type="PROSITE" id="PS51184"/>
    </source>
</evidence>
<dbReference type="InterPro" id="IPR013083">
    <property type="entry name" value="Znf_RING/FYVE/PHD"/>
</dbReference>
<evidence type="ECO:0000259" key="12">
    <source>
        <dbReference type="PROSITE" id="PS51805"/>
    </source>
</evidence>
<evidence type="ECO:0000256" key="1">
    <source>
        <dbReference type="ARBA" id="ARBA00004123"/>
    </source>
</evidence>
<feature type="compositionally biased region" description="Basic residues" evidence="9">
    <location>
        <begin position="385"/>
        <end position="398"/>
    </location>
</feature>
<dbReference type="Pfam" id="PF13832">
    <property type="entry name" value="zf-HC5HC2H_2"/>
    <property type="match status" value="1"/>
</dbReference>
<dbReference type="PROSITE" id="PS51805">
    <property type="entry name" value="EPHD"/>
    <property type="match status" value="1"/>
</dbReference>
<dbReference type="SMART" id="SM00558">
    <property type="entry name" value="JmjC"/>
    <property type="match status" value="1"/>
</dbReference>
<dbReference type="Pfam" id="PF23258">
    <property type="entry name" value="DUF7072"/>
    <property type="match status" value="1"/>
</dbReference>
<feature type="compositionally biased region" description="Basic residues" evidence="9">
    <location>
        <begin position="112"/>
        <end position="124"/>
    </location>
</feature>
<gene>
    <name evidence="13" type="ORF">GNLVRS02_ARAD1B15400g</name>
</gene>
<dbReference type="SMART" id="SM00249">
    <property type="entry name" value="PHD"/>
    <property type="match status" value="1"/>
</dbReference>
<evidence type="ECO:0000259" key="10">
    <source>
        <dbReference type="PROSITE" id="PS51183"/>
    </source>
</evidence>
<feature type="domain" description="JmjN" evidence="10">
    <location>
        <begin position="11"/>
        <end position="52"/>
    </location>
</feature>
<evidence type="ECO:0000256" key="8">
    <source>
        <dbReference type="ARBA" id="ARBA00049349"/>
    </source>
</evidence>
<dbReference type="Pfam" id="PF02375">
    <property type="entry name" value="JmjN"/>
    <property type="match status" value="1"/>
</dbReference>
<feature type="region of interest" description="Disordered" evidence="9">
    <location>
        <begin position="359"/>
        <end position="413"/>
    </location>
</feature>
<sequence length="700" mass="80466">MELKTVWSGGIPTFYPTMDQFKDFAKFIESVDKYGMETGIIKVVPPKEWVDSQPPLDETVKSIKIKNPIMQDVNGTGGLYKLHNIEKQRTYNIASWRQVCEEAENQPPAKRGQARKVTKKAKRSKINDDGDQFSGFDYRFDAQEFTPERCEELERIYWKSLTYSSPMYGADMPGSLFEDDCKVWNVAHLDNILNNLRVNIPGVNTAYLYCGMWKSTFAWHLEDMDLYSINYIHFGAPKYWYSISQQDRHKFYNLMKEMWPQEHSRCKEFLRHKTFHASPALLAQHGIKVNRTIHYQNEFMITFPYGYHSGFNFGYNVAESVNFATEAWLPFGRESKKCRCISDSVGIDVDQLIRWMKGDDALPLTPPHSNDEKDSEQGSEQEPRAKRRKVASRPRKQKQQQQQQQQKQQQQQPVFSSTQYPQCQLCPNPGDWDMVKSRTGKYAHRQCARLIPETSLSSQDRLVGLENVPKARTVLRCLQCGLTKGACVQCSEPKCVRAYHATCVETAGMLQIPLPGPRDHFEFLCRFHRPKRPPPQVVEKDLHSISWAYSLLPGEIVQGQLDGSDIFAGRVVENRLSEGMVLLQLAGSDDTIELEWKWLRSPHCLNINDAHIQRLIKSSAHAVKTKSHVAQSRKLPSPDSNPVQLSFKPVDPVNSTVDGDWVVEALGYDPQVLEYCEPLKYMYYLPQKSSLVTARYLAEP</sequence>
<dbReference type="GO" id="GO:0000785">
    <property type="term" value="C:chromatin"/>
    <property type="evidence" value="ECO:0007669"/>
    <property type="project" value="TreeGrafter"/>
</dbReference>
<dbReference type="InterPro" id="IPR011011">
    <property type="entry name" value="Znf_FYVE_PHD"/>
</dbReference>
<evidence type="ECO:0000256" key="2">
    <source>
        <dbReference type="ARBA" id="ARBA00009711"/>
    </source>
</evidence>
<dbReference type="SMART" id="SM00545">
    <property type="entry name" value="JmjN"/>
    <property type="match status" value="1"/>
</dbReference>
<dbReference type="GO" id="GO:0005634">
    <property type="term" value="C:nucleus"/>
    <property type="evidence" value="ECO:0007669"/>
    <property type="project" value="UniProtKB-SubCell"/>
</dbReference>
<dbReference type="GO" id="GO:0010468">
    <property type="term" value="P:regulation of gene expression"/>
    <property type="evidence" value="ECO:0007669"/>
    <property type="project" value="TreeGrafter"/>
</dbReference>
<keyword evidence="7" id="KW-0539">Nucleus</keyword>
<keyword evidence="4" id="KW-0479">Metal-binding</keyword>
<dbReference type="SUPFAM" id="SSF57903">
    <property type="entry name" value="FYVE/PHD zinc finger"/>
    <property type="match status" value="1"/>
</dbReference>
<comment type="catalytic activity">
    <reaction evidence="8">
        <text>N(6),N(6),N(6)-trimethyl-L-lysyl(9)-[histone H3] + 2 2-oxoglutarate + 2 O2 = N(6)-methyl-L-lysyl(9)-[histone H3] + 2 formaldehyde + 2 succinate + 2 CO2</text>
        <dbReference type="Rhea" id="RHEA:60200"/>
        <dbReference type="Rhea" id="RHEA-COMP:15538"/>
        <dbReference type="Rhea" id="RHEA-COMP:15542"/>
        <dbReference type="ChEBI" id="CHEBI:15379"/>
        <dbReference type="ChEBI" id="CHEBI:16526"/>
        <dbReference type="ChEBI" id="CHEBI:16810"/>
        <dbReference type="ChEBI" id="CHEBI:16842"/>
        <dbReference type="ChEBI" id="CHEBI:30031"/>
        <dbReference type="ChEBI" id="CHEBI:61929"/>
        <dbReference type="ChEBI" id="CHEBI:61961"/>
        <dbReference type="EC" id="1.14.11.66"/>
    </reaction>
</comment>
<accession>A0A060TBF1</accession>
<feature type="compositionally biased region" description="Basic and acidic residues" evidence="9">
    <location>
        <begin position="369"/>
        <end position="384"/>
    </location>
</feature>
<keyword evidence="5" id="KW-0863">Zinc-finger</keyword>
<dbReference type="Gene3D" id="2.60.120.650">
    <property type="entry name" value="Cupin"/>
    <property type="match status" value="1"/>
</dbReference>
<feature type="compositionally biased region" description="Low complexity" evidence="9">
    <location>
        <begin position="399"/>
        <end position="412"/>
    </location>
</feature>
<dbReference type="CDD" id="cd15571">
    <property type="entry name" value="ePHD"/>
    <property type="match status" value="1"/>
</dbReference>
<dbReference type="PhylomeDB" id="A0A060TBF1"/>
<evidence type="ECO:0000313" key="13">
    <source>
        <dbReference type="EMBL" id="CDP36541.1"/>
    </source>
</evidence>
<evidence type="ECO:0000256" key="5">
    <source>
        <dbReference type="ARBA" id="ARBA00022771"/>
    </source>
</evidence>
<proteinExistence type="inferred from homology"/>
<protein>
    <recommendedName>
        <fullName evidence="3">[histone H3]-trimethyl-L-lysine(9) demethylase</fullName>
        <ecNumber evidence="3">1.14.11.66</ecNumber>
    </recommendedName>
</protein>
<dbReference type="InterPro" id="IPR003349">
    <property type="entry name" value="JmjN"/>
</dbReference>
<comment type="subcellular location">
    <subcellularLocation>
        <location evidence="1">Nucleus</location>
    </subcellularLocation>
</comment>
<feature type="region of interest" description="Disordered" evidence="9">
    <location>
        <begin position="104"/>
        <end position="128"/>
    </location>
</feature>
<comment type="similarity">
    <text evidence="2">Belongs to the JHDM3 histone demethylase family.</text>
</comment>
<dbReference type="GO" id="GO:0051864">
    <property type="term" value="F:histone H3K36 demethylase activity"/>
    <property type="evidence" value="ECO:0007669"/>
    <property type="project" value="TreeGrafter"/>
</dbReference>
<reference evidence="13" key="1">
    <citation type="submission" date="2014-02" db="EMBL/GenBank/DDBJ databases">
        <authorList>
            <person name="Genoscope - CEA"/>
        </authorList>
    </citation>
    <scope>NUCLEOTIDE SEQUENCE</scope>
    <source>
        <strain evidence="13">LS3</strain>
    </source>
</reference>
<dbReference type="AlphaFoldDB" id="A0A060TBF1"/>
<dbReference type="SUPFAM" id="SSF51197">
    <property type="entry name" value="Clavaminate synthase-like"/>
    <property type="match status" value="1"/>
</dbReference>
<dbReference type="InterPro" id="IPR055500">
    <property type="entry name" value="DUF7072"/>
</dbReference>
<evidence type="ECO:0000256" key="7">
    <source>
        <dbReference type="ARBA" id="ARBA00023242"/>
    </source>
</evidence>
<dbReference type="GO" id="GO:0140684">
    <property type="term" value="F:histone H3K9me2/H3K9me3 demethylase activity"/>
    <property type="evidence" value="ECO:0007669"/>
    <property type="project" value="UniProtKB-EC"/>
</dbReference>
<organism evidence="13">
    <name type="scientific">Blastobotrys adeninivorans</name>
    <name type="common">Yeast</name>
    <name type="synonym">Arxula adeninivorans</name>
    <dbReference type="NCBI Taxonomy" id="409370"/>
    <lineage>
        <taxon>Eukaryota</taxon>
        <taxon>Fungi</taxon>
        <taxon>Dikarya</taxon>
        <taxon>Ascomycota</taxon>
        <taxon>Saccharomycotina</taxon>
        <taxon>Dipodascomycetes</taxon>
        <taxon>Dipodascales</taxon>
        <taxon>Trichomonascaceae</taxon>
        <taxon>Blastobotrys</taxon>
    </lineage>
</organism>
<dbReference type="Pfam" id="PF02373">
    <property type="entry name" value="JmjC"/>
    <property type="match status" value="1"/>
</dbReference>
<dbReference type="PROSITE" id="PS51183">
    <property type="entry name" value="JMJN"/>
    <property type="match status" value="1"/>
</dbReference>
<dbReference type="InterPro" id="IPR003347">
    <property type="entry name" value="JmjC_dom"/>
</dbReference>
<reference evidence="13" key="2">
    <citation type="submission" date="2014-06" db="EMBL/GenBank/DDBJ databases">
        <title>The complete genome of Blastobotrys (Arxula) adeninivorans LS3 - a yeast of biotechnological interest.</title>
        <authorList>
            <person name="Kunze G."/>
            <person name="Gaillardin C."/>
            <person name="Czernicka M."/>
            <person name="Durrens P."/>
            <person name="Martin T."/>
            <person name="Boer E."/>
            <person name="Gabaldon T."/>
            <person name="Cruz J."/>
            <person name="Talla E."/>
            <person name="Marck C."/>
            <person name="Goffeau A."/>
            <person name="Barbe V."/>
            <person name="Baret P."/>
            <person name="Baronian K."/>
            <person name="Beier S."/>
            <person name="Bleykasten C."/>
            <person name="Bode R."/>
            <person name="Casaregola S."/>
            <person name="Despons L."/>
            <person name="Fairhead C."/>
            <person name="Giersberg M."/>
            <person name="Gierski P."/>
            <person name="Hahnel U."/>
            <person name="Hartmann A."/>
            <person name="Jankowska D."/>
            <person name="Jubin C."/>
            <person name="Jung P."/>
            <person name="Lafontaine I."/>
            <person name="Leh-Louis V."/>
            <person name="Lemaire M."/>
            <person name="Marcet-Houben M."/>
            <person name="Mascher M."/>
            <person name="Morel G."/>
            <person name="Richard G.-F."/>
            <person name="Riechen J."/>
            <person name="Sacerdot C."/>
            <person name="Sarkar A."/>
            <person name="Savel G."/>
            <person name="Schacherer J."/>
            <person name="Sherman D."/>
            <person name="Straub M.-L."/>
            <person name="Stein N."/>
            <person name="Thierry A."/>
            <person name="Trautwein-Schult A."/>
            <person name="Westhof E."/>
            <person name="Worch S."/>
            <person name="Dujon B."/>
            <person name="Souciet J.-L."/>
            <person name="Wincker P."/>
            <person name="Scholz U."/>
            <person name="Neuveglise N."/>
        </authorList>
    </citation>
    <scope>NUCLEOTIDE SEQUENCE</scope>
    <source>
        <strain evidence="13">LS3</strain>
    </source>
</reference>
<dbReference type="InterPro" id="IPR001965">
    <property type="entry name" value="Znf_PHD"/>
</dbReference>
<evidence type="ECO:0000256" key="3">
    <source>
        <dbReference type="ARBA" id="ARBA00012900"/>
    </source>
</evidence>
<dbReference type="EC" id="1.14.11.66" evidence="3"/>
<dbReference type="Gene3D" id="3.30.40.10">
    <property type="entry name" value="Zinc/RING finger domain, C3HC4 (zinc finger)"/>
    <property type="match status" value="1"/>
</dbReference>
<dbReference type="PANTHER" id="PTHR10694:SF7">
    <property type="entry name" value="[HISTONE H3]-TRIMETHYL-L-LYSINE(9) DEMETHYLASE"/>
    <property type="match status" value="1"/>
</dbReference>
<feature type="domain" description="PHD-type" evidence="12">
    <location>
        <begin position="420"/>
        <end position="529"/>
    </location>
</feature>
<evidence type="ECO:0000256" key="4">
    <source>
        <dbReference type="ARBA" id="ARBA00022723"/>
    </source>
</evidence>